<dbReference type="Pfam" id="PF01547">
    <property type="entry name" value="SBP_bac_1"/>
    <property type="match status" value="1"/>
</dbReference>
<reference evidence="7 8" key="1">
    <citation type="submission" date="2024-06" db="EMBL/GenBank/DDBJ databases">
        <title>Genomic Encyclopedia of Type Strains, Phase IV (KMG-IV): sequencing the most valuable type-strain genomes for metagenomic binning, comparative biology and taxonomic classification.</title>
        <authorList>
            <person name="Goeker M."/>
        </authorList>
    </citation>
    <scope>NUCLEOTIDE SEQUENCE [LARGE SCALE GENOMIC DNA]</scope>
    <source>
        <strain evidence="7 8">DSM 29492</strain>
    </source>
</reference>
<keyword evidence="5" id="KW-0449">Lipoprotein</keyword>
<gene>
    <name evidence="7" type="ORF">ABID24_001948</name>
</gene>
<feature type="chain" id="PRO_5046199986" evidence="6">
    <location>
        <begin position="23"/>
        <end position="440"/>
    </location>
</feature>
<name>A0ABV2M2J3_9FIRM</name>
<keyword evidence="3" id="KW-0472">Membrane</keyword>
<sequence>MKRKLMSILLCTAMTATTVAGATTVLAEEEKKDAGEKEWEYKEAELTFLIDPDTASAGYQAVFDLCEEKTGIHIETEIRASGGDGDNQVKTRLASGEMTDLCGYNSGSKLGELNPEENFIDISGEEFAQRLDDTYKTAVSAGSDTAVYGIPLTATMSGAILYNKEVYEENNLEIPHTWDDFLKNCDVLKEAGIDAVVGSLGDSWTIQVPYLGDHYNVLAGESDFAEKFEAGETKYATSEAGLKSFQKLEDLQSYFNEDYTATTYADACDKLVNGEAGHYFILTQALSSIYELYGDEVNKIGLMGIPGDDPENHGLTVWEPTSIYGNANSDKKEDILRFMEFYTSDEALDAFTEAQKPDGPYCIKGYELPEDSYDAVKQAQEYFDAGKVNVALEFQTAVKGTNCEYICSELATGQTTAEEAAQAYDDDCKKQATQLGLDWE</sequence>
<dbReference type="SUPFAM" id="SSF53850">
    <property type="entry name" value="Periplasmic binding protein-like II"/>
    <property type="match status" value="1"/>
</dbReference>
<evidence type="ECO:0000256" key="2">
    <source>
        <dbReference type="ARBA" id="ARBA00022729"/>
    </source>
</evidence>
<protein>
    <submittedName>
        <fullName evidence="7">Raffinose/stachyose/melibiose transport system substrate-binding protein</fullName>
    </submittedName>
</protein>
<feature type="signal peptide" evidence="6">
    <location>
        <begin position="1"/>
        <end position="22"/>
    </location>
</feature>
<dbReference type="Proteomes" id="UP001549106">
    <property type="component" value="Unassembled WGS sequence"/>
</dbReference>
<evidence type="ECO:0000256" key="1">
    <source>
        <dbReference type="ARBA" id="ARBA00022475"/>
    </source>
</evidence>
<evidence type="ECO:0000313" key="8">
    <source>
        <dbReference type="Proteomes" id="UP001549106"/>
    </source>
</evidence>
<comment type="caution">
    <text evidence="7">The sequence shown here is derived from an EMBL/GenBank/DDBJ whole genome shotgun (WGS) entry which is preliminary data.</text>
</comment>
<evidence type="ECO:0000256" key="6">
    <source>
        <dbReference type="SAM" id="SignalP"/>
    </source>
</evidence>
<evidence type="ECO:0000256" key="4">
    <source>
        <dbReference type="ARBA" id="ARBA00023139"/>
    </source>
</evidence>
<dbReference type="Gene3D" id="3.40.190.10">
    <property type="entry name" value="Periplasmic binding protein-like II"/>
    <property type="match status" value="2"/>
</dbReference>
<organism evidence="7 8">
    <name type="scientific">Blautia caecimuris</name>
    <dbReference type="NCBI Taxonomy" id="1796615"/>
    <lineage>
        <taxon>Bacteria</taxon>
        <taxon>Bacillati</taxon>
        <taxon>Bacillota</taxon>
        <taxon>Clostridia</taxon>
        <taxon>Lachnospirales</taxon>
        <taxon>Lachnospiraceae</taxon>
        <taxon>Blautia</taxon>
    </lineage>
</organism>
<evidence type="ECO:0000256" key="3">
    <source>
        <dbReference type="ARBA" id="ARBA00023136"/>
    </source>
</evidence>
<evidence type="ECO:0000256" key="5">
    <source>
        <dbReference type="ARBA" id="ARBA00023288"/>
    </source>
</evidence>
<dbReference type="InterPro" id="IPR050490">
    <property type="entry name" value="Bact_solute-bd_prot1"/>
</dbReference>
<keyword evidence="1" id="KW-1003">Cell membrane</keyword>
<keyword evidence="2 6" id="KW-0732">Signal</keyword>
<dbReference type="EMBL" id="JBEPMJ010000013">
    <property type="protein sequence ID" value="MET3750695.1"/>
    <property type="molecule type" value="Genomic_DNA"/>
</dbReference>
<dbReference type="RefSeq" id="WP_257464720.1">
    <property type="nucleotide sequence ID" value="NZ_JANJZT010000013.1"/>
</dbReference>
<evidence type="ECO:0000313" key="7">
    <source>
        <dbReference type="EMBL" id="MET3750695.1"/>
    </source>
</evidence>
<keyword evidence="4" id="KW-0564">Palmitate</keyword>
<dbReference type="PANTHER" id="PTHR43649">
    <property type="entry name" value="ARABINOSE-BINDING PROTEIN-RELATED"/>
    <property type="match status" value="1"/>
</dbReference>
<accession>A0ABV2M2J3</accession>
<proteinExistence type="predicted"/>
<keyword evidence="8" id="KW-1185">Reference proteome</keyword>
<dbReference type="InterPro" id="IPR006059">
    <property type="entry name" value="SBP"/>
</dbReference>
<dbReference type="PANTHER" id="PTHR43649:SF33">
    <property type="entry name" value="POLYGALACTURONAN_RHAMNOGALACTURONAN-BINDING PROTEIN YTCQ"/>
    <property type="match status" value="1"/>
</dbReference>